<dbReference type="GeneID" id="89940043"/>
<evidence type="ECO:0000256" key="1">
    <source>
        <dbReference type="SAM" id="MobiDB-lite"/>
    </source>
</evidence>
<protein>
    <recommendedName>
        <fullName evidence="2">Prion-inhibition and propagation HeLo domain-containing protein</fullName>
    </recommendedName>
</protein>
<proteinExistence type="predicted"/>
<dbReference type="RefSeq" id="XP_064666922.1">
    <property type="nucleotide sequence ID" value="XM_064815918.1"/>
</dbReference>
<dbReference type="InterPro" id="IPR038305">
    <property type="entry name" value="HeLo_sf"/>
</dbReference>
<dbReference type="AlphaFoldDB" id="A0AAN6QFM2"/>
<dbReference type="InterPro" id="IPR029498">
    <property type="entry name" value="HeLo_dom"/>
</dbReference>
<gene>
    <name evidence="3" type="ORF">N656DRAFT_783280</name>
</gene>
<keyword evidence="4" id="KW-1185">Reference proteome</keyword>
<dbReference type="Gene3D" id="1.20.120.1020">
    <property type="entry name" value="Prion-inhibition and propagation, HeLo domain"/>
    <property type="match status" value="1"/>
</dbReference>
<organism evidence="3 4">
    <name type="scientific">Canariomyces notabilis</name>
    <dbReference type="NCBI Taxonomy" id="2074819"/>
    <lineage>
        <taxon>Eukaryota</taxon>
        <taxon>Fungi</taxon>
        <taxon>Dikarya</taxon>
        <taxon>Ascomycota</taxon>
        <taxon>Pezizomycotina</taxon>
        <taxon>Sordariomycetes</taxon>
        <taxon>Sordariomycetidae</taxon>
        <taxon>Sordariales</taxon>
        <taxon>Chaetomiaceae</taxon>
        <taxon>Canariomyces</taxon>
    </lineage>
</organism>
<dbReference type="PANTHER" id="PTHR37542">
    <property type="entry name" value="HELO DOMAIN-CONTAINING PROTEIN-RELATED"/>
    <property type="match status" value="1"/>
</dbReference>
<name>A0AAN6QFM2_9PEZI</name>
<feature type="domain" description="Prion-inhibition and propagation HeLo" evidence="2">
    <location>
        <begin position="6"/>
        <end position="173"/>
    </location>
</feature>
<sequence>MAEVFGVVAGALSVVGLFKNCIDCFEYIRLGRNFGDDYERYQLRLDTAKLRLERWGTAIGINEDPRFRSLRPARTDKEVRLIRSLLRELKHVFEDIQHSERRYQIKGTVQEVDTKHRICAPINKSQRPGHLRHWQTGFFKKTTWALYDKKRFEDMMADLNRLLDDMERVLTQPVNGQELALRQPSGTTAEPSTSKSETEEDPGVAADPPAPEQKFCGIEVTNVAENIKVGQEARAHVGNVVKEQMTIQDRTNNQGGNAVVAEKARFMVGNVYGGKSIWDD</sequence>
<dbReference type="Pfam" id="PF14479">
    <property type="entry name" value="HeLo"/>
    <property type="match status" value="1"/>
</dbReference>
<dbReference type="EMBL" id="MU853357">
    <property type="protein sequence ID" value="KAK4109352.1"/>
    <property type="molecule type" value="Genomic_DNA"/>
</dbReference>
<evidence type="ECO:0000313" key="3">
    <source>
        <dbReference type="EMBL" id="KAK4109352.1"/>
    </source>
</evidence>
<reference evidence="3" key="1">
    <citation type="journal article" date="2023" name="Mol. Phylogenet. Evol.">
        <title>Genome-scale phylogeny and comparative genomics of the fungal order Sordariales.</title>
        <authorList>
            <person name="Hensen N."/>
            <person name="Bonometti L."/>
            <person name="Westerberg I."/>
            <person name="Brannstrom I.O."/>
            <person name="Guillou S."/>
            <person name="Cros-Aarteil S."/>
            <person name="Calhoun S."/>
            <person name="Haridas S."/>
            <person name="Kuo A."/>
            <person name="Mondo S."/>
            <person name="Pangilinan J."/>
            <person name="Riley R."/>
            <person name="LaButti K."/>
            <person name="Andreopoulos B."/>
            <person name="Lipzen A."/>
            <person name="Chen C."/>
            <person name="Yan M."/>
            <person name="Daum C."/>
            <person name="Ng V."/>
            <person name="Clum A."/>
            <person name="Steindorff A."/>
            <person name="Ohm R.A."/>
            <person name="Martin F."/>
            <person name="Silar P."/>
            <person name="Natvig D.O."/>
            <person name="Lalanne C."/>
            <person name="Gautier V."/>
            <person name="Ament-Velasquez S.L."/>
            <person name="Kruys A."/>
            <person name="Hutchinson M.I."/>
            <person name="Powell A.J."/>
            <person name="Barry K."/>
            <person name="Miller A.N."/>
            <person name="Grigoriev I.V."/>
            <person name="Debuchy R."/>
            <person name="Gladieux P."/>
            <person name="Hiltunen Thoren M."/>
            <person name="Johannesson H."/>
        </authorList>
    </citation>
    <scope>NUCLEOTIDE SEQUENCE</scope>
    <source>
        <strain evidence="3">CBS 508.74</strain>
    </source>
</reference>
<feature type="compositionally biased region" description="Polar residues" evidence="1">
    <location>
        <begin position="184"/>
        <end position="195"/>
    </location>
</feature>
<accession>A0AAN6QFM2</accession>
<dbReference type="Proteomes" id="UP001302812">
    <property type="component" value="Unassembled WGS sequence"/>
</dbReference>
<evidence type="ECO:0000313" key="4">
    <source>
        <dbReference type="Proteomes" id="UP001302812"/>
    </source>
</evidence>
<evidence type="ECO:0000259" key="2">
    <source>
        <dbReference type="Pfam" id="PF14479"/>
    </source>
</evidence>
<feature type="region of interest" description="Disordered" evidence="1">
    <location>
        <begin position="175"/>
        <end position="212"/>
    </location>
</feature>
<reference evidence="3" key="2">
    <citation type="submission" date="2023-05" db="EMBL/GenBank/DDBJ databases">
        <authorList>
            <consortium name="Lawrence Berkeley National Laboratory"/>
            <person name="Steindorff A."/>
            <person name="Hensen N."/>
            <person name="Bonometti L."/>
            <person name="Westerberg I."/>
            <person name="Brannstrom I.O."/>
            <person name="Guillou S."/>
            <person name="Cros-Aarteil S."/>
            <person name="Calhoun S."/>
            <person name="Haridas S."/>
            <person name="Kuo A."/>
            <person name="Mondo S."/>
            <person name="Pangilinan J."/>
            <person name="Riley R."/>
            <person name="Labutti K."/>
            <person name="Andreopoulos B."/>
            <person name="Lipzen A."/>
            <person name="Chen C."/>
            <person name="Yanf M."/>
            <person name="Daum C."/>
            <person name="Ng V."/>
            <person name="Clum A."/>
            <person name="Ohm R."/>
            <person name="Martin F."/>
            <person name="Silar P."/>
            <person name="Natvig D."/>
            <person name="Lalanne C."/>
            <person name="Gautier V."/>
            <person name="Ament-Velasquez S.L."/>
            <person name="Kruys A."/>
            <person name="Hutchinson M.I."/>
            <person name="Powell A.J."/>
            <person name="Barry K."/>
            <person name="Miller A.N."/>
            <person name="Grigoriev I.V."/>
            <person name="Debuchy R."/>
            <person name="Gladieux P."/>
            <person name="Thoren M.H."/>
            <person name="Johannesson H."/>
        </authorList>
    </citation>
    <scope>NUCLEOTIDE SEQUENCE</scope>
    <source>
        <strain evidence="3">CBS 508.74</strain>
    </source>
</reference>
<comment type="caution">
    <text evidence="3">The sequence shown here is derived from an EMBL/GenBank/DDBJ whole genome shotgun (WGS) entry which is preliminary data.</text>
</comment>
<dbReference type="PANTHER" id="PTHR37542:SF3">
    <property type="entry name" value="PRION-INHIBITION AND PROPAGATION HELO DOMAIN-CONTAINING PROTEIN"/>
    <property type="match status" value="1"/>
</dbReference>